<dbReference type="SUPFAM" id="SSF47391">
    <property type="entry name" value="Dimerization-anchoring domain of cAMP-dependent PK regulatory subunit"/>
    <property type="match status" value="1"/>
</dbReference>
<name>A0AAD2D835_EUPCR</name>
<accession>A0AAD2D835</accession>
<protein>
    <submittedName>
        <fullName evidence="1">Uncharacterized protein</fullName>
    </submittedName>
</protein>
<gene>
    <name evidence="1" type="ORF">ECRASSUSDP1_LOCUS24491</name>
</gene>
<reference evidence="1" key="1">
    <citation type="submission" date="2023-07" db="EMBL/GenBank/DDBJ databases">
        <authorList>
            <consortium name="AG Swart"/>
            <person name="Singh M."/>
            <person name="Singh A."/>
            <person name="Seah K."/>
            <person name="Emmerich C."/>
        </authorList>
    </citation>
    <scope>NUCLEOTIDE SEQUENCE</scope>
    <source>
        <strain evidence="1">DP1</strain>
    </source>
</reference>
<comment type="caution">
    <text evidence="1">The sequence shown here is derived from an EMBL/GenBank/DDBJ whole genome shotgun (WGS) entry which is preliminary data.</text>
</comment>
<keyword evidence="2" id="KW-1185">Reference proteome</keyword>
<dbReference type="Proteomes" id="UP001295684">
    <property type="component" value="Unassembled WGS sequence"/>
</dbReference>
<evidence type="ECO:0000313" key="2">
    <source>
        <dbReference type="Proteomes" id="UP001295684"/>
    </source>
</evidence>
<dbReference type="CDD" id="cd22961">
    <property type="entry name" value="DD_TEX55-like"/>
    <property type="match status" value="1"/>
</dbReference>
<evidence type="ECO:0000313" key="1">
    <source>
        <dbReference type="EMBL" id="CAI2383000.1"/>
    </source>
</evidence>
<dbReference type="EMBL" id="CAMPGE010025221">
    <property type="protein sequence ID" value="CAI2383000.1"/>
    <property type="molecule type" value="Genomic_DNA"/>
</dbReference>
<organism evidence="1 2">
    <name type="scientific">Euplotes crassus</name>
    <dbReference type="NCBI Taxonomy" id="5936"/>
    <lineage>
        <taxon>Eukaryota</taxon>
        <taxon>Sar</taxon>
        <taxon>Alveolata</taxon>
        <taxon>Ciliophora</taxon>
        <taxon>Intramacronucleata</taxon>
        <taxon>Spirotrichea</taxon>
        <taxon>Hypotrichia</taxon>
        <taxon>Euplotida</taxon>
        <taxon>Euplotidae</taxon>
        <taxon>Moneuplotes</taxon>
    </lineage>
</organism>
<dbReference type="AlphaFoldDB" id="A0AAD2D835"/>
<sequence length="173" mass="19775">MAKESSSDENGVRMIESLIPNLQIPELHHDKLKGIGKYVAKHKIQELFNELLVNILTTKPKDVKGTIVNLLKRVKKTKIPDSDEIIWDFGQNYLEIGDFETLFDTYDVLGVHHIPVNYMIDALSVAGVPEARTLIETKYPEIIEEGHVNKVTFLYIIEEEHRKAGFAFKIDSE</sequence>
<proteinExistence type="predicted"/>